<dbReference type="GO" id="GO:0003676">
    <property type="term" value="F:nucleic acid binding"/>
    <property type="evidence" value="ECO:0007669"/>
    <property type="project" value="InterPro"/>
</dbReference>
<dbReference type="SUPFAM" id="SSF53098">
    <property type="entry name" value="Ribonuclease H-like"/>
    <property type="match status" value="1"/>
</dbReference>
<feature type="domain" description="Reverse transcriptase zinc-binding" evidence="2">
    <location>
        <begin position="3"/>
        <end position="68"/>
    </location>
</feature>
<dbReference type="InterPro" id="IPR044730">
    <property type="entry name" value="RNase_H-like_dom_plant"/>
</dbReference>
<organism evidence="3 4">
    <name type="scientific">Cuscuta epithymum</name>
    <dbReference type="NCBI Taxonomy" id="186058"/>
    <lineage>
        <taxon>Eukaryota</taxon>
        <taxon>Viridiplantae</taxon>
        <taxon>Streptophyta</taxon>
        <taxon>Embryophyta</taxon>
        <taxon>Tracheophyta</taxon>
        <taxon>Spermatophyta</taxon>
        <taxon>Magnoliopsida</taxon>
        <taxon>eudicotyledons</taxon>
        <taxon>Gunneridae</taxon>
        <taxon>Pentapetalae</taxon>
        <taxon>asterids</taxon>
        <taxon>lamiids</taxon>
        <taxon>Solanales</taxon>
        <taxon>Convolvulaceae</taxon>
        <taxon>Cuscuteae</taxon>
        <taxon>Cuscuta</taxon>
        <taxon>Cuscuta subgen. Cuscuta</taxon>
    </lineage>
</organism>
<dbReference type="Pfam" id="PF13966">
    <property type="entry name" value="zf-RVT"/>
    <property type="match status" value="1"/>
</dbReference>
<keyword evidence="4" id="KW-1185">Reference proteome</keyword>
<protein>
    <recommendedName>
        <fullName evidence="5">RNase H type-1 domain-containing protein</fullName>
    </recommendedName>
</protein>
<dbReference type="GO" id="GO:0004523">
    <property type="term" value="F:RNA-DNA hybrid ribonuclease activity"/>
    <property type="evidence" value="ECO:0007669"/>
    <property type="project" value="InterPro"/>
</dbReference>
<accession>A0AAV0D4C2</accession>
<comment type="caution">
    <text evidence="3">The sequence shown here is derived from an EMBL/GenBank/DDBJ whole genome shotgun (WGS) entry which is preliminary data.</text>
</comment>
<dbReference type="Pfam" id="PF13456">
    <property type="entry name" value="RVT_3"/>
    <property type="match status" value="1"/>
</dbReference>
<dbReference type="InterPro" id="IPR012337">
    <property type="entry name" value="RNaseH-like_sf"/>
</dbReference>
<proteinExistence type="predicted"/>
<dbReference type="PANTHER" id="PTHR47074">
    <property type="entry name" value="BNAC02G40300D PROTEIN"/>
    <property type="match status" value="1"/>
</dbReference>
<sequence length="316" mass="36155">MGWTKMLNLELPPMVKVFFWQACVDCLPCKQWLVQRRVPVWPRCAICGNEEETSLHILRDCSLVNAVWRSRGRNFLQIAAASFGEWASLVAERGTRAEFEQFAMTSWSLWKARNEKVRKKLNPDWKGVITSGDAMLEGWREAQQSTLHERTKPGQRGKWQVPEADFVKINVNASIPTKEDTRGLGLIARNSCGEFIAGKNVRRWGHFSPGTTEALAIEEAVRWAMERGWQMIIVESDAQHIVKGLHKGERIHCNDIIFKNIRHMMPKFANISVQYVHHSANQAAHILAREDYSGSVGIWIDNPPDCIIHVPRHDLN</sequence>
<dbReference type="PANTHER" id="PTHR47074:SF11">
    <property type="entry name" value="REVERSE TRANSCRIPTASE-LIKE PROTEIN"/>
    <property type="match status" value="1"/>
</dbReference>
<dbReference type="CDD" id="cd06222">
    <property type="entry name" value="RNase_H_like"/>
    <property type="match status" value="1"/>
</dbReference>
<dbReference type="InterPro" id="IPR036397">
    <property type="entry name" value="RNaseH_sf"/>
</dbReference>
<feature type="domain" description="RNase H type-1" evidence="1">
    <location>
        <begin position="170"/>
        <end position="289"/>
    </location>
</feature>
<evidence type="ECO:0008006" key="5">
    <source>
        <dbReference type="Google" id="ProtNLM"/>
    </source>
</evidence>
<gene>
    <name evidence="3" type="ORF">CEPIT_LOCUS12137</name>
</gene>
<name>A0AAV0D4C2_9ASTE</name>
<dbReference type="AlphaFoldDB" id="A0AAV0D4C2"/>
<dbReference type="EMBL" id="CAMAPF010000073">
    <property type="protein sequence ID" value="CAH9092527.1"/>
    <property type="molecule type" value="Genomic_DNA"/>
</dbReference>
<evidence type="ECO:0000259" key="1">
    <source>
        <dbReference type="Pfam" id="PF13456"/>
    </source>
</evidence>
<evidence type="ECO:0000313" key="3">
    <source>
        <dbReference type="EMBL" id="CAH9092527.1"/>
    </source>
</evidence>
<dbReference type="InterPro" id="IPR052929">
    <property type="entry name" value="RNase_H-like_EbsB-rel"/>
</dbReference>
<dbReference type="Proteomes" id="UP001152523">
    <property type="component" value="Unassembled WGS sequence"/>
</dbReference>
<reference evidence="3" key="1">
    <citation type="submission" date="2022-07" db="EMBL/GenBank/DDBJ databases">
        <authorList>
            <person name="Macas J."/>
            <person name="Novak P."/>
            <person name="Neumann P."/>
        </authorList>
    </citation>
    <scope>NUCLEOTIDE SEQUENCE</scope>
</reference>
<dbReference type="Gene3D" id="3.30.420.10">
    <property type="entry name" value="Ribonuclease H-like superfamily/Ribonuclease H"/>
    <property type="match status" value="1"/>
</dbReference>
<evidence type="ECO:0000313" key="4">
    <source>
        <dbReference type="Proteomes" id="UP001152523"/>
    </source>
</evidence>
<evidence type="ECO:0000259" key="2">
    <source>
        <dbReference type="Pfam" id="PF13966"/>
    </source>
</evidence>
<dbReference type="InterPro" id="IPR026960">
    <property type="entry name" value="RVT-Znf"/>
</dbReference>
<dbReference type="InterPro" id="IPR002156">
    <property type="entry name" value="RNaseH_domain"/>
</dbReference>